<protein>
    <recommendedName>
        <fullName evidence="1">SnoaL-like domain-containing protein</fullName>
    </recommendedName>
</protein>
<reference evidence="2 3" key="1">
    <citation type="submission" date="2016-03" db="EMBL/GenBank/DDBJ databases">
        <title>Niastella vici sp. nov., isolated from farmland soil.</title>
        <authorList>
            <person name="Chen L."/>
            <person name="Wang D."/>
            <person name="Yang S."/>
            <person name="Wang G."/>
        </authorList>
    </citation>
    <scope>NUCLEOTIDE SEQUENCE [LARGE SCALE GENOMIC DNA]</scope>
    <source>
        <strain evidence="2 3">DJ57</strain>
    </source>
</reference>
<sequence>METLVHLGQKVNQMYDAFNRRDLKFITDCLSTDCIWEVMGGADVPFSGIYHGPNDVQNFFGKMGEAVDFTDLTCEHILENGNIVIASGNFNAVARNTNKRFSSFWCMTWEFNDDEQVVHFRDSFDTAACARALREK</sequence>
<dbReference type="PANTHER" id="PTHR41252:SF1">
    <property type="entry name" value="BLR2505 PROTEIN"/>
    <property type="match status" value="1"/>
</dbReference>
<evidence type="ECO:0000313" key="3">
    <source>
        <dbReference type="Proteomes" id="UP000192796"/>
    </source>
</evidence>
<gene>
    <name evidence="2" type="ORF">A3860_17215</name>
</gene>
<dbReference type="PANTHER" id="PTHR41252">
    <property type="entry name" value="BLR2505 PROTEIN"/>
    <property type="match status" value="1"/>
</dbReference>
<accession>A0A1V9G4D3</accession>
<comment type="caution">
    <text evidence="2">The sequence shown here is derived from an EMBL/GenBank/DDBJ whole genome shotgun (WGS) entry which is preliminary data.</text>
</comment>
<dbReference type="InterPro" id="IPR037401">
    <property type="entry name" value="SnoaL-like"/>
</dbReference>
<dbReference type="AlphaFoldDB" id="A0A1V9G4D3"/>
<organism evidence="2 3">
    <name type="scientific">Niastella vici</name>
    <dbReference type="NCBI Taxonomy" id="1703345"/>
    <lineage>
        <taxon>Bacteria</taxon>
        <taxon>Pseudomonadati</taxon>
        <taxon>Bacteroidota</taxon>
        <taxon>Chitinophagia</taxon>
        <taxon>Chitinophagales</taxon>
        <taxon>Chitinophagaceae</taxon>
        <taxon>Niastella</taxon>
    </lineage>
</organism>
<proteinExistence type="predicted"/>
<evidence type="ECO:0000259" key="1">
    <source>
        <dbReference type="Pfam" id="PF12680"/>
    </source>
</evidence>
<dbReference type="InterPro" id="IPR032710">
    <property type="entry name" value="NTF2-like_dom_sf"/>
</dbReference>
<dbReference type="OrthoDB" id="7869337at2"/>
<feature type="domain" description="SnoaL-like" evidence="1">
    <location>
        <begin position="11"/>
        <end position="118"/>
    </location>
</feature>
<keyword evidence="3" id="KW-1185">Reference proteome</keyword>
<dbReference type="STRING" id="1703345.A3860_17215"/>
<dbReference type="RefSeq" id="WP_081146193.1">
    <property type="nucleotide sequence ID" value="NZ_LVYD01000024.1"/>
</dbReference>
<dbReference type="Gene3D" id="3.10.450.50">
    <property type="match status" value="1"/>
</dbReference>
<dbReference type="SUPFAM" id="SSF54427">
    <property type="entry name" value="NTF2-like"/>
    <property type="match status" value="1"/>
</dbReference>
<dbReference type="Proteomes" id="UP000192796">
    <property type="component" value="Unassembled WGS sequence"/>
</dbReference>
<evidence type="ECO:0000313" key="2">
    <source>
        <dbReference type="EMBL" id="OQP65404.1"/>
    </source>
</evidence>
<dbReference type="EMBL" id="LVYD01000024">
    <property type="protein sequence ID" value="OQP65404.1"/>
    <property type="molecule type" value="Genomic_DNA"/>
</dbReference>
<name>A0A1V9G4D3_9BACT</name>
<dbReference type="Pfam" id="PF12680">
    <property type="entry name" value="SnoaL_2"/>
    <property type="match status" value="1"/>
</dbReference>